<dbReference type="InterPro" id="IPR009057">
    <property type="entry name" value="Homeodomain-like_sf"/>
</dbReference>
<dbReference type="PANTHER" id="PTHR46796:SF7">
    <property type="entry name" value="ARAC FAMILY TRANSCRIPTIONAL REGULATOR"/>
    <property type="match status" value="1"/>
</dbReference>
<dbReference type="AlphaFoldDB" id="A0A6V7B9T4"/>
<dbReference type="PANTHER" id="PTHR46796">
    <property type="entry name" value="HTH-TYPE TRANSCRIPTIONAL ACTIVATOR RHAS-RELATED"/>
    <property type="match status" value="1"/>
</dbReference>
<evidence type="ECO:0000256" key="3">
    <source>
        <dbReference type="ARBA" id="ARBA00023163"/>
    </source>
</evidence>
<dbReference type="SUPFAM" id="SSF46689">
    <property type="entry name" value="Homeodomain-like"/>
    <property type="match status" value="2"/>
</dbReference>
<gene>
    <name evidence="5" type="primary">rclR</name>
    <name evidence="5" type="ORF">CFBP2533_01260</name>
    <name evidence="6" type="ORF">E1J24_16115</name>
</gene>
<sequence length="318" mass="34900">MTDPLPLHATHVAQPARADILSQLLTLIRLHGEGVYTAEVAAHFHAHLPAGPSHLHFIEAGALWITPDGGAPLQLHTGDLVVLPHGRGHRLSHCAQVKRAADDFFAAGQFDAATLKIRHGEGAPLATVIGGIFRYERLPLPPIMRALPTLIHIPGDGGRVPEWLRLLSHFLMAEAHEVRPGARLMVSRIIDLLVIRALRSWAELHPQQSRWLASPAGERIGLALHAIHADPYRSWKVEQLARHAGLSRSLFAQQFAQITGESPMRYIALWRLSVADDLIRSGNVSVGDAARRVGYHSEAGFSRAFKAYFGHAPKQVKP</sequence>
<dbReference type="Proteomes" id="UP000548771">
    <property type="component" value="Unassembled WGS sequence"/>
</dbReference>
<organism evidence="5">
    <name type="scientific">Xanthomonas hortorum pv. pelargonii</name>
    <dbReference type="NCBI Taxonomy" id="453602"/>
    <lineage>
        <taxon>Bacteria</taxon>
        <taxon>Pseudomonadati</taxon>
        <taxon>Pseudomonadota</taxon>
        <taxon>Gammaproteobacteria</taxon>
        <taxon>Lysobacterales</taxon>
        <taxon>Lysobacteraceae</taxon>
        <taxon>Xanthomonas</taxon>
    </lineage>
</organism>
<reference evidence="6" key="1">
    <citation type="submission" date="2019-03" db="EMBL/GenBank/DDBJ databases">
        <authorList>
            <person name="Moriniere L."/>
            <person name="Burlet A."/>
            <person name="Rosenthal E."/>
            <person name="Portier P."/>
            <person name="Lavire C."/>
            <person name="Nesme X."/>
            <person name="Bull C.T."/>
            <person name="Le Saux M."/>
            <person name="Bertolla F."/>
        </authorList>
    </citation>
    <scope>NUCLEOTIDE SEQUENCE</scope>
    <source>
        <strain evidence="6">CFBP2533</strain>
    </source>
</reference>
<dbReference type="EMBL" id="LR828261">
    <property type="protein sequence ID" value="CAD0299033.1"/>
    <property type="molecule type" value="Genomic_DNA"/>
</dbReference>
<dbReference type="PROSITE" id="PS01124">
    <property type="entry name" value="HTH_ARAC_FAMILY_2"/>
    <property type="match status" value="1"/>
</dbReference>
<accession>A0A6V7B9T4</accession>
<dbReference type="GO" id="GO:0043565">
    <property type="term" value="F:sequence-specific DNA binding"/>
    <property type="evidence" value="ECO:0007669"/>
    <property type="project" value="InterPro"/>
</dbReference>
<dbReference type="Pfam" id="PF12852">
    <property type="entry name" value="Cupin_6"/>
    <property type="match status" value="1"/>
</dbReference>
<keyword evidence="1" id="KW-0805">Transcription regulation</keyword>
<proteinExistence type="predicted"/>
<reference evidence="6" key="3">
    <citation type="journal article" date="2020" name="Syst. Appl. Microbiol.">
        <title>Clarifying the taxonomy of the causal agent of bacterial leaf spot of lettuce through a polyphasic approach reveals that Xanthomonas cynarae Trebaol et al. 2000 emend. Timilsina et al. 2019 is a later heterotypic synonym of Xanthomonas hortorum Vauterin et al. 1995.</title>
        <authorList>
            <person name="Moriniere L."/>
            <person name="Burlet A."/>
            <person name="Rosenthal E.R."/>
            <person name="Nesme X."/>
            <person name="Portier P."/>
            <person name="Bull C.T."/>
            <person name="Lavire C."/>
            <person name="Fischer-Le Saux M."/>
            <person name="Bertolla F."/>
        </authorList>
    </citation>
    <scope>NUCLEOTIDE SEQUENCE</scope>
    <source>
        <strain evidence="6">CFBP2533</strain>
    </source>
</reference>
<feature type="domain" description="HTH araC/xylS-type" evidence="4">
    <location>
        <begin position="221"/>
        <end position="318"/>
    </location>
</feature>
<dbReference type="SMART" id="SM00342">
    <property type="entry name" value="HTH_ARAC"/>
    <property type="match status" value="1"/>
</dbReference>
<protein>
    <submittedName>
        <fullName evidence="6">AraC family transcriptional regulator</fullName>
    </submittedName>
    <submittedName>
        <fullName evidence="5">RCS-specific HTH-type transcriptional activator RclR</fullName>
    </submittedName>
</protein>
<evidence type="ECO:0000256" key="1">
    <source>
        <dbReference type="ARBA" id="ARBA00023015"/>
    </source>
</evidence>
<dbReference type="EMBL" id="SMDX01000022">
    <property type="protein sequence ID" value="NMI23324.1"/>
    <property type="molecule type" value="Genomic_DNA"/>
</dbReference>
<reference evidence="5" key="4">
    <citation type="submission" date="2020-07" db="EMBL/GenBank/DDBJ databases">
        <authorList>
            <person name="Pothier F. J."/>
        </authorList>
    </citation>
    <scope>NUCLEOTIDE SEQUENCE</scope>
    <source>
        <strain evidence="5">CFBP 2533</strain>
    </source>
</reference>
<evidence type="ECO:0000313" key="7">
    <source>
        <dbReference type="Proteomes" id="UP000548771"/>
    </source>
</evidence>
<dbReference type="GO" id="GO:0003700">
    <property type="term" value="F:DNA-binding transcription factor activity"/>
    <property type="evidence" value="ECO:0007669"/>
    <property type="project" value="InterPro"/>
</dbReference>
<evidence type="ECO:0000313" key="5">
    <source>
        <dbReference type="EMBL" id="CAD0299030.1"/>
    </source>
</evidence>
<dbReference type="Pfam" id="PF12833">
    <property type="entry name" value="HTH_18"/>
    <property type="match status" value="1"/>
</dbReference>
<evidence type="ECO:0000313" key="6">
    <source>
        <dbReference type="EMBL" id="NMI23324.1"/>
    </source>
</evidence>
<reference evidence="7" key="2">
    <citation type="journal article" date="2020" name="Syst. Appl. Microbiol.">
        <title>Clarifying the taxonomy of the causal agent of bacterial leaf spot of lettuce through a polyphasic approach reveals that Xanthomonas cynarae Trebaol et al. 2000 emend. Timilsina et al. 2019 is a later heterotypic synonym of Xanthomonas hortorum Vauterin et al. 1995.</title>
        <authorList>
            <person name="Moriniere L."/>
            <person name="Burlet A."/>
            <person name="Rosenthal E.R."/>
            <person name="Nesme X."/>
            <person name="Portier P."/>
            <person name="Bull C.T."/>
            <person name="Lavire C."/>
            <person name="Fischer-Le Saux M."/>
            <person name="Bertolla F."/>
        </authorList>
    </citation>
    <scope>NUCLEOTIDE SEQUENCE [LARGE SCALE GENOMIC DNA]</scope>
    <source>
        <strain evidence="7">CFBP2533</strain>
    </source>
</reference>
<dbReference type="InterPro" id="IPR050204">
    <property type="entry name" value="AraC_XylS_family_regulators"/>
</dbReference>
<dbReference type="EMBL" id="LR828261">
    <property type="protein sequence ID" value="CAD0299030.1"/>
    <property type="molecule type" value="Genomic_DNA"/>
</dbReference>
<dbReference type="Gene3D" id="1.10.10.60">
    <property type="entry name" value="Homeodomain-like"/>
    <property type="match status" value="2"/>
</dbReference>
<dbReference type="RefSeq" id="WP_168959187.1">
    <property type="nucleotide sequence ID" value="NZ_CP098604.1"/>
</dbReference>
<name>A0A6V7B9T4_9XANT</name>
<dbReference type="InterPro" id="IPR032783">
    <property type="entry name" value="AraC_lig"/>
</dbReference>
<dbReference type="InterPro" id="IPR018060">
    <property type="entry name" value="HTH_AraC"/>
</dbReference>
<evidence type="ECO:0000259" key="4">
    <source>
        <dbReference type="PROSITE" id="PS01124"/>
    </source>
</evidence>
<keyword evidence="3" id="KW-0804">Transcription</keyword>
<keyword evidence="2" id="KW-0238">DNA-binding</keyword>
<evidence type="ECO:0000256" key="2">
    <source>
        <dbReference type="ARBA" id="ARBA00023125"/>
    </source>
</evidence>